<dbReference type="InterPro" id="IPR011335">
    <property type="entry name" value="Restrct_endonuc-II-like"/>
</dbReference>
<dbReference type="Pfam" id="PF09195">
    <property type="entry name" value="Endonuc-BglII"/>
    <property type="match status" value="1"/>
</dbReference>
<proteinExistence type="predicted"/>
<dbReference type="InterPro" id="IPR015278">
    <property type="entry name" value="BglII-like"/>
</dbReference>
<sequence length="282" mass="31730">MLDQLVQCGFEIRLLSHAAAILEKDFPTVLNELEQSLANFEIPITEIIGSGGGETKGTQRLRRSLADFGWVKTNFEIKKTINGRVLESISHEVDHVRTFPDGTVVALEIEWNNKDPFFDRDLENFKRLHAEGAISVGIIITRGTTLQDDMRALVSRFTRERNIRSYEDLTAIGLDPTTKQRAAVNKRVSRVKDPLTFAEAWMQNFVSNKFGAAQTHWKKLMDRVDRGVGNPCPLLLIGMPASIVTFDRNAIIEVVEDEQDEQDDETDAVVAAPSADPFEEFI</sequence>
<name>A0A1A7C5C2_9BURK</name>
<dbReference type="PATRIC" id="fig|1747903.4.peg.3568"/>
<reference evidence="1 2" key="1">
    <citation type="submission" date="2016-04" db="EMBL/GenBank/DDBJ databases">
        <title>Draft genome sequence of Janthinobacterium psychrotolerans sp. nov., isolated from freshwater sediments in Denmark.</title>
        <authorList>
            <person name="Gong X."/>
            <person name="Skrivergaard S."/>
            <person name="Korsgaard B.S."/>
            <person name="Schreiber L."/>
            <person name="Marshall I.P."/>
            <person name="Finster K."/>
            <person name="Schramm A."/>
        </authorList>
    </citation>
    <scope>NUCLEOTIDE SEQUENCE [LARGE SCALE GENOMIC DNA]</scope>
    <source>
        <strain evidence="1 2">S3-2</strain>
    </source>
</reference>
<dbReference type="EMBL" id="LOCQ01000050">
    <property type="protein sequence ID" value="OBV39950.1"/>
    <property type="molecule type" value="Genomic_DNA"/>
</dbReference>
<evidence type="ECO:0000313" key="2">
    <source>
        <dbReference type="Proteomes" id="UP000092713"/>
    </source>
</evidence>
<dbReference type="GO" id="GO:0009307">
    <property type="term" value="P:DNA restriction-modification system"/>
    <property type="evidence" value="ECO:0007669"/>
    <property type="project" value="InterPro"/>
</dbReference>
<dbReference type="GO" id="GO:0009036">
    <property type="term" value="F:type II site-specific deoxyribonuclease activity"/>
    <property type="evidence" value="ECO:0007669"/>
    <property type="project" value="InterPro"/>
</dbReference>
<keyword evidence="1" id="KW-0255">Endonuclease</keyword>
<dbReference type="SUPFAM" id="SSF52980">
    <property type="entry name" value="Restriction endonuclease-like"/>
    <property type="match status" value="1"/>
</dbReference>
<gene>
    <name evidence="1" type="ORF">ASR47_10132</name>
</gene>
<dbReference type="Proteomes" id="UP000092713">
    <property type="component" value="Unassembled WGS sequence"/>
</dbReference>
<protein>
    <submittedName>
        <fullName evidence="1">Restriction endonuclease BglII</fullName>
    </submittedName>
</protein>
<dbReference type="OrthoDB" id="1956808at2"/>
<evidence type="ECO:0000313" key="1">
    <source>
        <dbReference type="EMBL" id="OBV39950.1"/>
    </source>
</evidence>
<keyword evidence="1" id="KW-0378">Hydrolase</keyword>
<keyword evidence="2" id="KW-1185">Reference proteome</keyword>
<dbReference type="AlphaFoldDB" id="A0A1A7C5C2"/>
<dbReference type="RefSeq" id="WP_065307426.1">
    <property type="nucleotide sequence ID" value="NZ_LOCQ01000050.1"/>
</dbReference>
<accession>A0A1A7C5C2</accession>
<keyword evidence="1" id="KW-0540">Nuclease</keyword>
<comment type="caution">
    <text evidence="1">The sequence shown here is derived from an EMBL/GenBank/DDBJ whole genome shotgun (WGS) entry which is preliminary data.</text>
</comment>
<organism evidence="1 2">
    <name type="scientific">Janthinobacterium psychrotolerans</name>
    <dbReference type="NCBI Taxonomy" id="1747903"/>
    <lineage>
        <taxon>Bacteria</taxon>
        <taxon>Pseudomonadati</taxon>
        <taxon>Pseudomonadota</taxon>
        <taxon>Betaproteobacteria</taxon>
        <taxon>Burkholderiales</taxon>
        <taxon>Oxalobacteraceae</taxon>
        <taxon>Janthinobacterium</taxon>
    </lineage>
</organism>